<feature type="non-terminal residue" evidence="2">
    <location>
        <position position="1"/>
    </location>
</feature>
<name>A0A382WLZ8_9ZZZZ</name>
<dbReference type="EMBL" id="UINC01160792">
    <property type="protein sequence ID" value="SVD59630.1"/>
    <property type="molecule type" value="Genomic_DNA"/>
</dbReference>
<dbReference type="InterPro" id="IPR043128">
    <property type="entry name" value="Rev_trsase/Diguanyl_cyclase"/>
</dbReference>
<dbReference type="SUPFAM" id="SSF56672">
    <property type="entry name" value="DNA/RNA polymerases"/>
    <property type="match status" value="1"/>
</dbReference>
<dbReference type="PANTHER" id="PTHR11076:SF33">
    <property type="entry name" value="DNA POLYMERASE KAPPA"/>
    <property type="match status" value="1"/>
</dbReference>
<protein>
    <recommendedName>
        <fullName evidence="1">UmuC domain-containing protein</fullName>
    </recommendedName>
</protein>
<organism evidence="2">
    <name type="scientific">marine metagenome</name>
    <dbReference type="NCBI Taxonomy" id="408172"/>
    <lineage>
        <taxon>unclassified sequences</taxon>
        <taxon>metagenomes</taxon>
        <taxon>ecological metagenomes</taxon>
    </lineage>
</organism>
<proteinExistence type="predicted"/>
<evidence type="ECO:0000313" key="2">
    <source>
        <dbReference type="EMBL" id="SVD59630.1"/>
    </source>
</evidence>
<feature type="domain" description="UmuC" evidence="1">
    <location>
        <begin position="1"/>
        <end position="94"/>
    </location>
</feature>
<dbReference type="GO" id="GO:0042276">
    <property type="term" value="P:error-prone translesion synthesis"/>
    <property type="evidence" value="ECO:0007669"/>
    <property type="project" value="TreeGrafter"/>
</dbReference>
<dbReference type="InterPro" id="IPR043502">
    <property type="entry name" value="DNA/RNA_pol_sf"/>
</dbReference>
<dbReference type="InterPro" id="IPR050116">
    <property type="entry name" value="DNA_polymerase-Y"/>
</dbReference>
<reference evidence="2" key="1">
    <citation type="submission" date="2018-05" db="EMBL/GenBank/DDBJ databases">
        <authorList>
            <person name="Lanie J.A."/>
            <person name="Ng W.-L."/>
            <person name="Kazmierczak K.M."/>
            <person name="Andrzejewski T.M."/>
            <person name="Davidsen T.M."/>
            <person name="Wayne K.J."/>
            <person name="Tettelin H."/>
            <person name="Glass J.I."/>
            <person name="Rusch D."/>
            <person name="Podicherti R."/>
            <person name="Tsui H.-C.T."/>
            <person name="Winkler M.E."/>
        </authorList>
    </citation>
    <scope>NUCLEOTIDE SEQUENCE</scope>
</reference>
<feature type="non-terminal residue" evidence="2">
    <location>
        <position position="94"/>
    </location>
</feature>
<dbReference type="PROSITE" id="PS50173">
    <property type="entry name" value="UMUC"/>
    <property type="match status" value="1"/>
</dbReference>
<dbReference type="GO" id="GO:0003887">
    <property type="term" value="F:DNA-directed DNA polymerase activity"/>
    <property type="evidence" value="ECO:0007669"/>
    <property type="project" value="TreeGrafter"/>
</dbReference>
<evidence type="ECO:0000259" key="1">
    <source>
        <dbReference type="PROSITE" id="PS50173"/>
    </source>
</evidence>
<dbReference type="Pfam" id="PF00817">
    <property type="entry name" value="IMS"/>
    <property type="match status" value="1"/>
</dbReference>
<accession>A0A382WLZ8</accession>
<dbReference type="PANTHER" id="PTHR11076">
    <property type="entry name" value="DNA REPAIR POLYMERASE UMUC / TRANSFERASE FAMILY MEMBER"/>
    <property type="match status" value="1"/>
</dbReference>
<dbReference type="GO" id="GO:0006281">
    <property type="term" value="P:DNA repair"/>
    <property type="evidence" value="ECO:0007669"/>
    <property type="project" value="InterPro"/>
</dbReference>
<dbReference type="Gene3D" id="3.40.1170.60">
    <property type="match status" value="1"/>
</dbReference>
<dbReference type="Gene3D" id="3.30.70.270">
    <property type="match status" value="1"/>
</dbReference>
<dbReference type="InterPro" id="IPR001126">
    <property type="entry name" value="UmuC"/>
</dbReference>
<sequence length="94" mass="10634">VDFDYFYAQCEEVRSPNLKTKPVMVCMFSDRGGDSGAIATANYNAREYGVKSGVSIKFAKQKLKDITDSVFLPADFEYYSEMSEKSMNIIKEFA</sequence>
<dbReference type="AlphaFoldDB" id="A0A382WLZ8"/>
<gene>
    <name evidence="2" type="ORF">METZ01_LOCUS412484</name>
</gene>